<accession>A0A2P5BJI2</accession>
<evidence type="ECO:0000313" key="2">
    <source>
        <dbReference type="Proteomes" id="UP000237105"/>
    </source>
</evidence>
<organism evidence="1 2">
    <name type="scientific">Parasponia andersonii</name>
    <name type="common">Sponia andersonii</name>
    <dbReference type="NCBI Taxonomy" id="3476"/>
    <lineage>
        <taxon>Eukaryota</taxon>
        <taxon>Viridiplantae</taxon>
        <taxon>Streptophyta</taxon>
        <taxon>Embryophyta</taxon>
        <taxon>Tracheophyta</taxon>
        <taxon>Spermatophyta</taxon>
        <taxon>Magnoliopsida</taxon>
        <taxon>eudicotyledons</taxon>
        <taxon>Gunneridae</taxon>
        <taxon>Pentapetalae</taxon>
        <taxon>rosids</taxon>
        <taxon>fabids</taxon>
        <taxon>Rosales</taxon>
        <taxon>Cannabaceae</taxon>
        <taxon>Parasponia</taxon>
    </lineage>
</organism>
<protein>
    <submittedName>
        <fullName evidence="1">Uncharacterized protein</fullName>
    </submittedName>
</protein>
<keyword evidence="2" id="KW-1185">Reference proteome</keyword>
<gene>
    <name evidence="1" type="ORF">PanWU01x14_233500</name>
</gene>
<dbReference type="Proteomes" id="UP000237105">
    <property type="component" value="Unassembled WGS sequence"/>
</dbReference>
<name>A0A2P5BJI2_PARAD</name>
<evidence type="ECO:0000313" key="1">
    <source>
        <dbReference type="EMBL" id="PON48949.1"/>
    </source>
</evidence>
<proteinExistence type="predicted"/>
<dbReference type="EMBL" id="JXTB01000269">
    <property type="protein sequence ID" value="PON48949.1"/>
    <property type="molecule type" value="Genomic_DNA"/>
</dbReference>
<reference evidence="2" key="1">
    <citation type="submission" date="2016-06" db="EMBL/GenBank/DDBJ databases">
        <title>Parallel loss of symbiosis genes in relatives of nitrogen-fixing non-legume Parasponia.</title>
        <authorList>
            <person name="Van Velzen R."/>
            <person name="Holmer R."/>
            <person name="Bu F."/>
            <person name="Rutten L."/>
            <person name="Van Zeijl A."/>
            <person name="Liu W."/>
            <person name="Santuari L."/>
            <person name="Cao Q."/>
            <person name="Sharma T."/>
            <person name="Shen D."/>
            <person name="Roswanjaya Y."/>
            <person name="Wardhani T."/>
            <person name="Kalhor M.S."/>
            <person name="Jansen J."/>
            <person name="Van den Hoogen J."/>
            <person name="Gungor B."/>
            <person name="Hartog M."/>
            <person name="Hontelez J."/>
            <person name="Verver J."/>
            <person name="Yang W.-C."/>
            <person name="Schijlen E."/>
            <person name="Repin R."/>
            <person name="Schilthuizen M."/>
            <person name="Schranz E."/>
            <person name="Heidstra R."/>
            <person name="Miyata K."/>
            <person name="Fedorova E."/>
            <person name="Kohlen W."/>
            <person name="Bisseling T."/>
            <person name="Smit S."/>
            <person name="Geurts R."/>
        </authorList>
    </citation>
    <scope>NUCLEOTIDE SEQUENCE [LARGE SCALE GENOMIC DNA]</scope>
    <source>
        <strain evidence="2">cv. WU1-14</strain>
    </source>
</reference>
<sequence length="61" mass="6966">MAKEIGLNNILGIQKCKVSQEENANLIAIHETTPKKVKAKCYDESTYTMKEINDIRKERNA</sequence>
<comment type="caution">
    <text evidence="1">The sequence shown here is derived from an EMBL/GenBank/DDBJ whole genome shotgun (WGS) entry which is preliminary data.</text>
</comment>
<dbReference type="AlphaFoldDB" id="A0A2P5BJI2"/>